<dbReference type="AlphaFoldDB" id="A0A8S4RDY0"/>
<reference evidence="2" key="1">
    <citation type="submission" date="2022-03" db="EMBL/GenBank/DDBJ databases">
        <authorList>
            <person name="Lindestad O."/>
        </authorList>
    </citation>
    <scope>NUCLEOTIDE SEQUENCE</scope>
</reference>
<evidence type="ECO:0000313" key="3">
    <source>
        <dbReference type="Proteomes" id="UP000838756"/>
    </source>
</evidence>
<protein>
    <submittedName>
        <fullName evidence="2">Jg2737 protein</fullName>
    </submittedName>
</protein>
<sequence>MPYEADANVQHYKYFVTMTASRVLNVLFHLSSFILCLERADVWRWMKHETHNAPNGVVERLGSSATLQEALGDLGGLLSSAGCSDPAGSRISVHKYNRRFRATQ</sequence>
<dbReference type="EMBL" id="CAKXAJ010024948">
    <property type="protein sequence ID" value="CAH2233200.1"/>
    <property type="molecule type" value="Genomic_DNA"/>
</dbReference>
<keyword evidence="1" id="KW-1133">Transmembrane helix</keyword>
<organism evidence="2 3">
    <name type="scientific">Pararge aegeria aegeria</name>
    <dbReference type="NCBI Taxonomy" id="348720"/>
    <lineage>
        <taxon>Eukaryota</taxon>
        <taxon>Metazoa</taxon>
        <taxon>Ecdysozoa</taxon>
        <taxon>Arthropoda</taxon>
        <taxon>Hexapoda</taxon>
        <taxon>Insecta</taxon>
        <taxon>Pterygota</taxon>
        <taxon>Neoptera</taxon>
        <taxon>Endopterygota</taxon>
        <taxon>Lepidoptera</taxon>
        <taxon>Glossata</taxon>
        <taxon>Ditrysia</taxon>
        <taxon>Papilionoidea</taxon>
        <taxon>Nymphalidae</taxon>
        <taxon>Satyrinae</taxon>
        <taxon>Satyrini</taxon>
        <taxon>Parargina</taxon>
        <taxon>Pararge</taxon>
    </lineage>
</organism>
<evidence type="ECO:0000313" key="2">
    <source>
        <dbReference type="EMBL" id="CAH2233200.1"/>
    </source>
</evidence>
<name>A0A8S4RDY0_9NEOP</name>
<keyword evidence="1" id="KW-0812">Transmembrane</keyword>
<keyword evidence="1" id="KW-0472">Membrane</keyword>
<comment type="caution">
    <text evidence="2">The sequence shown here is derived from an EMBL/GenBank/DDBJ whole genome shotgun (WGS) entry which is preliminary data.</text>
</comment>
<evidence type="ECO:0000256" key="1">
    <source>
        <dbReference type="SAM" id="Phobius"/>
    </source>
</evidence>
<accession>A0A8S4RDY0</accession>
<gene>
    <name evidence="2" type="primary">jg2737</name>
    <name evidence="2" type="ORF">PAEG_LOCUS11325</name>
</gene>
<feature type="transmembrane region" description="Helical" evidence="1">
    <location>
        <begin position="12"/>
        <end position="37"/>
    </location>
</feature>
<keyword evidence="3" id="KW-1185">Reference proteome</keyword>
<dbReference type="Proteomes" id="UP000838756">
    <property type="component" value="Unassembled WGS sequence"/>
</dbReference>
<proteinExistence type="predicted"/>